<dbReference type="GO" id="GO:0016020">
    <property type="term" value="C:membrane"/>
    <property type="evidence" value="ECO:0007669"/>
    <property type="project" value="UniProtKB-SubCell"/>
</dbReference>
<keyword evidence="9" id="KW-1185">Reference proteome</keyword>
<dbReference type="PRINTS" id="PR01609">
    <property type="entry name" value="CD36FAMILY"/>
</dbReference>
<keyword evidence="5 7" id="KW-0472">Membrane</keyword>
<dbReference type="InterPro" id="IPR002159">
    <property type="entry name" value="CD36_fam"/>
</dbReference>
<evidence type="ECO:0000256" key="7">
    <source>
        <dbReference type="SAM" id="Phobius"/>
    </source>
</evidence>
<evidence type="ECO:0000256" key="5">
    <source>
        <dbReference type="ARBA" id="ARBA00023136"/>
    </source>
</evidence>
<comment type="subcellular location">
    <subcellularLocation>
        <location evidence="1">Membrane</location>
    </subcellularLocation>
</comment>
<evidence type="ECO:0000313" key="9">
    <source>
        <dbReference type="Proteomes" id="UP001249851"/>
    </source>
</evidence>
<keyword evidence="4 7" id="KW-1133">Transmembrane helix</keyword>
<dbReference type="Proteomes" id="UP001249851">
    <property type="component" value="Unassembled WGS sequence"/>
</dbReference>
<comment type="caution">
    <text evidence="8">The sequence shown here is derived from an EMBL/GenBank/DDBJ whole genome shotgun (WGS) entry which is preliminary data.</text>
</comment>
<evidence type="ECO:0000313" key="8">
    <source>
        <dbReference type="EMBL" id="KAK2561907.1"/>
    </source>
</evidence>
<gene>
    <name evidence="8" type="ORF">P5673_015311</name>
</gene>
<accession>A0AAD9QIJ4</accession>
<keyword evidence="6" id="KW-0325">Glycoprotein</keyword>
<evidence type="ECO:0000256" key="1">
    <source>
        <dbReference type="ARBA" id="ARBA00004370"/>
    </source>
</evidence>
<evidence type="ECO:0000256" key="2">
    <source>
        <dbReference type="ARBA" id="ARBA00010532"/>
    </source>
</evidence>
<dbReference type="Pfam" id="PF01130">
    <property type="entry name" value="CD36"/>
    <property type="match status" value="2"/>
</dbReference>
<dbReference type="GO" id="GO:0005044">
    <property type="term" value="F:scavenger receptor activity"/>
    <property type="evidence" value="ECO:0007669"/>
    <property type="project" value="TreeGrafter"/>
</dbReference>
<proteinExistence type="inferred from homology"/>
<reference evidence="8" key="2">
    <citation type="journal article" date="2023" name="Science">
        <title>Genomic signatures of disease resistance in endangered staghorn corals.</title>
        <authorList>
            <person name="Vollmer S.V."/>
            <person name="Selwyn J.D."/>
            <person name="Despard B.A."/>
            <person name="Roesel C.L."/>
        </authorList>
    </citation>
    <scope>NUCLEOTIDE SEQUENCE</scope>
    <source>
        <strain evidence="8">K2</strain>
    </source>
</reference>
<name>A0AAD9QIJ4_ACRCE</name>
<dbReference type="PANTHER" id="PTHR11923:SF51">
    <property type="entry name" value="LYSOSOME MEMBRANE PROTEIN 2"/>
    <property type="match status" value="1"/>
</dbReference>
<feature type="transmembrane region" description="Helical" evidence="7">
    <location>
        <begin position="595"/>
        <end position="618"/>
    </location>
</feature>
<feature type="transmembrane region" description="Helical" evidence="7">
    <location>
        <begin position="7"/>
        <end position="29"/>
    </location>
</feature>
<dbReference type="PANTHER" id="PTHR11923">
    <property type="entry name" value="SCAVENGER RECEPTOR CLASS B TYPE-1 SR-B1"/>
    <property type="match status" value="1"/>
</dbReference>
<dbReference type="GO" id="GO:0005737">
    <property type="term" value="C:cytoplasm"/>
    <property type="evidence" value="ECO:0007669"/>
    <property type="project" value="TreeGrafter"/>
</dbReference>
<comment type="similarity">
    <text evidence="2">Belongs to the CD36 family.</text>
</comment>
<keyword evidence="3 7" id="KW-0812">Transmembrane</keyword>
<protein>
    <submittedName>
        <fullName evidence="8">Platelet glycoprotein 4</fullName>
    </submittedName>
</protein>
<sequence length="627" mass="69320">MCNKKAAGIASVITGVVLVIVGIIVGLVLPNTVQKAIEEEVCVNNQESPGYKRWEGPIEITTKVYIWNITNRDDFLNKKEKPKLKEIGPYIYSTKSKKVGVKFESGKVTSTSFDQAKFNKTLTKKECPKCNENDKVTILNSAYLVLMQRFGSAKDFSTALIPYALRIWISTLNYQNMGNQNSTYLQMGQENSSLEAAFGSSAGKTFSQIEMRGLYEALMDTSKFGPFLNPSLLKKCTDISMPYISIECGLVINLGILANNSQNVSSSVMNIIHDILCPNNGSCFNATYNNSLLVAGFVKHALPNFVMKYLEGQNYGLTTSRDQSDISLGYVMSNLKLPPSGSGIPVPGIVTSHASESQAKTTKKNTTFYTCESSMEKRFSYAAIGGETNVYPKASKERLKVHGYYTQFPGQESLKPCTTTYSKLSPSYQIFLPQLLLAIPLTYKKDARVHGIPTHKYMLGDNALKVNNVTVFTRGIFDVSRLFRGPLYVSLPGFFHADKSLHKELNLPSPQQNKHSSFLKIEPISGTAIQLKLRIQMNGVITSESLLESFQGHNVSYEKKFIPIWWTETSAGIDEETAKEFNSKVFGSLKLACSLLIAFPLIGGILVVIGIVFIVIAVKNRAHIAMA</sequence>
<evidence type="ECO:0000256" key="6">
    <source>
        <dbReference type="ARBA" id="ARBA00023180"/>
    </source>
</evidence>
<dbReference type="EMBL" id="JARQWQ010000031">
    <property type="protein sequence ID" value="KAK2561907.1"/>
    <property type="molecule type" value="Genomic_DNA"/>
</dbReference>
<evidence type="ECO:0000256" key="3">
    <source>
        <dbReference type="ARBA" id="ARBA00022692"/>
    </source>
</evidence>
<reference evidence="8" key="1">
    <citation type="journal article" date="2023" name="G3 (Bethesda)">
        <title>Whole genome assembly and annotation of the endangered Caribbean coral Acropora cervicornis.</title>
        <authorList>
            <person name="Selwyn J.D."/>
            <person name="Vollmer S.V."/>
        </authorList>
    </citation>
    <scope>NUCLEOTIDE SEQUENCE</scope>
    <source>
        <strain evidence="8">K2</strain>
    </source>
</reference>
<evidence type="ECO:0000256" key="4">
    <source>
        <dbReference type="ARBA" id="ARBA00022989"/>
    </source>
</evidence>
<dbReference type="AlphaFoldDB" id="A0AAD9QIJ4"/>
<organism evidence="8 9">
    <name type="scientific">Acropora cervicornis</name>
    <name type="common">Staghorn coral</name>
    <dbReference type="NCBI Taxonomy" id="6130"/>
    <lineage>
        <taxon>Eukaryota</taxon>
        <taxon>Metazoa</taxon>
        <taxon>Cnidaria</taxon>
        <taxon>Anthozoa</taxon>
        <taxon>Hexacorallia</taxon>
        <taxon>Scleractinia</taxon>
        <taxon>Astrocoeniina</taxon>
        <taxon>Acroporidae</taxon>
        <taxon>Acropora</taxon>
    </lineage>
</organism>